<keyword evidence="12" id="KW-1185">Reference proteome</keyword>
<feature type="region of interest" description="Disordered" evidence="9">
    <location>
        <begin position="308"/>
        <end position="364"/>
    </location>
</feature>
<keyword evidence="5" id="KW-0136">Cellulose degradation</keyword>
<evidence type="ECO:0000256" key="9">
    <source>
        <dbReference type="SAM" id="MobiDB-lite"/>
    </source>
</evidence>
<dbReference type="InterPro" id="IPR008928">
    <property type="entry name" value="6-hairpin_glycosidase_sf"/>
</dbReference>
<keyword evidence="8" id="KW-0624">Polysaccharide degradation</keyword>
<keyword evidence="6" id="KW-0119">Carbohydrate metabolism</keyword>
<dbReference type="InterPro" id="IPR012341">
    <property type="entry name" value="6hp_glycosidase-like_sf"/>
</dbReference>
<comment type="similarity">
    <text evidence="2">Belongs to the glycosyl hydrolase 9 (cellulase E) family.</text>
</comment>
<sequence length="460" mass="50271">MSSSKIVSYGESFANWFTKDAPNPNELTGAIMGGPDRFDNFVDKRWDSSKTEPCTHQQRSLLLRAPSSTLVEVKIRSSSAISMHREHAPAIAAASSTAPTTGSKCKPAAAVEGTLISFPPLLKQQLPASATPLHFQQQPTLLSSGSMDFRDLSSSHCEQQQLFVLSHGCRYRSSALAPTRPRERRNREEKEERQRRFVQRLPDRQPPASPASTSSCQKTPTAIAPFSSKTAQPPHHFHFSFLPQTSTTHNADLPLISTGPPPSLTVSLTPLSATPLFSFENQRDLPDSHKSSPLSRFSFNRLAAALLRPTSTRPSPLSAASPPPPDHQRHPPTAAAPPQQHPISPQLKNPATTTAAAEQSQRQRPLLSCFPLHCWPPETEERKEMTDLQRGHRRREKGIGEEAITAPNAAQISWRRVNPRAASDGGAWEDAPPAFSCPENAPSTVSVVQKDGDSTGDFVD</sequence>
<evidence type="ECO:0000313" key="12">
    <source>
        <dbReference type="Proteomes" id="UP001164929"/>
    </source>
</evidence>
<dbReference type="Proteomes" id="UP001164929">
    <property type="component" value="Chromosome 18"/>
</dbReference>
<organism evidence="11 12">
    <name type="scientific">Populus alba x Populus x berolinensis</name>
    <dbReference type="NCBI Taxonomy" id="444605"/>
    <lineage>
        <taxon>Eukaryota</taxon>
        <taxon>Viridiplantae</taxon>
        <taxon>Streptophyta</taxon>
        <taxon>Embryophyta</taxon>
        <taxon>Tracheophyta</taxon>
        <taxon>Spermatophyta</taxon>
        <taxon>Magnoliopsida</taxon>
        <taxon>eudicotyledons</taxon>
        <taxon>Gunneridae</taxon>
        <taxon>Pentapetalae</taxon>
        <taxon>rosids</taxon>
        <taxon>fabids</taxon>
        <taxon>Malpighiales</taxon>
        <taxon>Salicaceae</taxon>
        <taxon>Saliceae</taxon>
        <taxon>Populus</taxon>
    </lineage>
</organism>
<proteinExistence type="inferred from homology"/>
<dbReference type="Pfam" id="PF00759">
    <property type="entry name" value="Glyco_hydro_9"/>
    <property type="match status" value="1"/>
</dbReference>
<evidence type="ECO:0000256" key="8">
    <source>
        <dbReference type="ARBA" id="ARBA00023326"/>
    </source>
</evidence>
<keyword evidence="4" id="KW-0378">Hydrolase</keyword>
<reference evidence="11 12" key="1">
    <citation type="journal article" date="2023" name="Mol. Ecol. Resour.">
        <title>Chromosome-level genome assembly of a triploid poplar Populus alba 'Berolinensis'.</title>
        <authorList>
            <person name="Chen S."/>
            <person name="Yu Y."/>
            <person name="Wang X."/>
            <person name="Wang S."/>
            <person name="Zhang T."/>
            <person name="Zhou Y."/>
            <person name="He R."/>
            <person name="Meng N."/>
            <person name="Wang Y."/>
            <person name="Liu W."/>
            <person name="Liu Z."/>
            <person name="Liu J."/>
            <person name="Guo Q."/>
            <person name="Huang H."/>
            <person name="Sederoff R.R."/>
            <person name="Wang G."/>
            <person name="Qu G."/>
            <person name="Chen S."/>
        </authorList>
    </citation>
    <scope>NUCLEOTIDE SEQUENCE [LARGE SCALE GENOMIC DNA]</scope>
    <source>
        <strain evidence="11">SC-2020</strain>
    </source>
</reference>
<feature type="compositionally biased region" description="Low complexity" evidence="9">
    <location>
        <begin position="331"/>
        <end position="342"/>
    </location>
</feature>
<accession>A0AAD6LB48</accession>
<dbReference type="InterPro" id="IPR001701">
    <property type="entry name" value="Glyco_hydro_9"/>
</dbReference>
<evidence type="ECO:0000256" key="4">
    <source>
        <dbReference type="ARBA" id="ARBA00022801"/>
    </source>
</evidence>
<feature type="region of interest" description="Disordered" evidence="9">
    <location>
        <begin position="402"/>
        <end position="460"/>
    </location>
</feature>
<evidence type="ECO:0000256" key="2">
    <source>
        <dbReference type="ARBA" id="ARBA00007072"/>
    </source>
</evidence>
<evidence type="ECO:0000259" key="10">
    <source>
        <dbReference type="Pfam" id="PF00759"/>
    </source>
</evidence>
<dbReference type="GO" id="GO:0030245">
    <property type="term" value="P:cellulose catabolic process"/>
    <property type="evidence" value="ECO:0007669"/>
    <property type="project" value="UniProtKB-KW"/>
</dbReference>
<feature type="compositionally biased region" description="Basic and acidic residues" evidence="9">
    <location>
        <begin position="185"/>
        <end position="195"/>
    </location>
</feature>
<dbReference type="AlphaFoldDB" id="A0AAD6LB48"/>
<dbReference type="EC" id="3.2.1.4" evidence="3"/>
<dbReference type="SUPFAM" id="SSF48208">
    <property type="entry name" value="Six-hairpin glycosidases"/>
    <property type="match status" value="1"/>
</dbReference>
<evidence type="ECO:0000256" key="6">
    <source>
        <dbReference type="ARBA" id="ARBA00023277"/>
    </source>
</evidence>
<keyword evidence="7" id="KW-0326">Glycosidase</keyword>
<comment type="catalytic activity">
    <reaction evidence="1">
        <text>Endohydrolysis of (1-&gt;4)-beta-D-glucosidic linkages in cellulose, lichenin and cereal beta-D-glucans.</text>
        <dbReference type="EC" id="3.2.1.4"/>
    </reaction>
</comment>
<evidence type="ECO:0000256" key="3">
    <source>
        <dbReference type="ARBA" id="ARBA00012601"/>
    </source>
</evidence>
<evidence type="ECO:0000256" key="1">
    <source>
        <dbReference type="ARBA" id="ARBA00000966"/>
    </source>
</evidence>
<dbReference type="GO" id="GO:0008810">
    <property type="term" value="F:cellulase activity"/>
    <property type="evidence" value="ECO:0007669"/>
    <property type="project" value="UniProtKB-EC"/>
</dbReference>
<evidence type="ECO:0000256" key="5">
    <source>
        <dbReference type="ARBA" id="ARBA00023001"/>
    </source>
</evidence>
<gene>
    <name evidence="11" type="ORF">NC653_039404</name>
</gene>
<dbReference type="Gene3D" id="1.50.10.10">
    <property type="match status" value="1"/>
</dbReference>
<evidence type="ECO:0000256" key="7">
    <source>
        <dbReference type="ARBA" id="ARBA00023295"/>
    </source>
</evidence>
<feature type="compositionally biased region" description="Low complexity" evidence="9">
    <location>
        <begin position="308"/>
        <end position="320"/>
    </location>
</feature>
<feature type="domain" description="Glycoside hydrolase family 9" evidence="10">
    <location>
        <begin position="18"/>
        <end position="56"/>
    </location>
</feature>
<feature type="compositionally biased region" description="Polar residues" evidence="9">
    <location>
        <begin position="346"/>
        <end position="363"/>
    </location>
</feature>
<dbReference type="PANTHER" id="PTHR22298">
    <property type="entry name" value="ENDO-1,4-BETA-GLUCANASE"/>
    <property type="match status" value="1"/>
</dbReference>
<feature type="region of interest" description="Disordered" evidence="9">
    <location>
        <begin position="176"/>
        <end position="220"/>
    </location>
</feature>
<comment type="caution">
    <text evidence="11">The sequence shown here is derived from an EMBL/GenBank/DDBJ whole genome shotgun (WGS) entry which is preliminary data.</text>
</comment>
<protein>
    <recommendedName>
        <fullName evidence="3">cellulase</fullName>
        <ecNumber evidence="3">3.2.1.4</ecNumber>
    </recommendedName>
</protein>
<dbReference type="EMBL" id="JAQIZT010000018">
    <property type="protein sequence ID" value="KAJ6957442.1"/>
    <property type="molecule type" value="Genomic_DNA"/>
</dbReference>
<feature type="compositionally biased region" description="Polar residues" evidence="9">
    <location>
        <begin position="210"/>
        <end position="220"/>
    </location>
</feature>
<name>A0AAD6LB48_9ROSI</name>
<evidence type="ECO:0000313" key="11">
    <source>
        <dbReference type="EMBL" id="KAJ6957442.1"/>
    </source>
</evidence>